<gene>
    <name evidence="2" type="ORF">V5799_022246</name>
</gene>
<dbReference type="Proteomes" id="UP001321473">
    <property type="component" value="Unassembled WGS sequence"/>
</dbReference>
<keyword evidence="3" id="KW-1185">Reference proteome</keyword>
<evidence type="ECO:0000313" key="3">
    <source>
        <dbReference type="Proteomes" id="UP001321473"/>
    </source>
</evidence>
<feature type="transmembrane region" description="Helical" evidence="1">
    <location>
        <begin position="14"/>
        <end position="38"/>
    </location>
</feature>
<name>A0AAQ4FMI4_AMBAM</name>
<accession>A0AAQ4FMI4</accession>
<sequence>MPARQDDDRGLEAALLSALFLLTGLLFLVSLLGLYYSIAFSHGTRIKAVRNETTNLCEDIYTPLCSTVNFTCSGEALNETDFFGNLLTIARRKAQVLRNTMRGQEPIVPRNVNHMGVVPIYEPVKNTL</sequence>
<feature type="non-terminal residue" evidence="2">
    <location>
        <position position="128"/>
    </location>
</feature>
<proteinExistence type="predicted"/>
<protein>
    <submittedName>
        <fullName evidence="2">Uncharacterized protein</fullName>
    </submittedName>
</protein>
<reference evidence="2 3" key="1">
    <citation type="journal article" date="2023" name="Arcadia Sci">
        <title>De novo assembly of a long-read Amblyomma americanum tick genome.</title>
        <authorList>
            <person name="Chou S."/>
            <person name="Poskanzer K.E."/>
            <person name="Rollins M."/>
            <person name="Thuy-Boun P.S."/>
        </authorList>
    </citation>
    <scope>NUCLEOTIDE SEQUENCE [LARGE SCALE GENOMIC DNA]</scope>
    <source>
        <strain evidence="2">F_SG_1</strain>
        <tissue evidence="2">Salivary glands</tissue>
    </source>
</reference>
<keyword evidence="1" id="KW-0472">Membrane</keyword>
<dbReference type="AlphaFoldDB" id="A0AAQ4FMI4"/>
<evidence type="ECO:0000313" key="2">
    <source>
        <dbReference type="EMBL" id="KAK8787973.1"/>
    </source>
</evidence>
<evidence type="ECO:0000256" key="1">
    <source>
        <dbReference type="SAM" id="Phobius"/>
    </source>
</evidence>
<organism evidence="2 3">
    <name type="scientific">Amblyomma americanum</name>
    <name type="common">Lone star tick</name>
    <dbReference type="NCBI Taxonomy" id="6943"/>
    <lineage>
        <taxon>Eukaryota</taxon>
        <taxon>Metazoa</taxon>
        <taxon>Ecdysozoa</taxon>
        <taxon>Arthropoda</taxon>
        <taxon>Chelicerata</taxon>
        <taxon>Arachnida</taxon>
        <taxon>Acari</taxon>
        <taxon>Parasitiformes</taxon>
        <taxon>Ixodida</taxon>
        <taxon>Ixodoidea</taxon>
        <taxon>Ixodidae</taxon>
        <taxon>Amblyomminae</taxon>
        <taxon>Amblyomma</taxon>
    </lineage>
</organism>
<dbReference type="EMBL" id="JARKHS020001227">
    <property type="protein sequence ID" value="KAK8787973.1"/>
    <property type="molecule type" value="Genomic_DNA"/>
</dbReference>
<keyword evidence="1" id="KW-1133">Transmembrane helix</keyword>
<keyword evidence="1" id="KW-0812">Transmembrane</keyword>
<comment type="caution">
    <text evidence="2">The sequence shown here is derived from an EMBL/GenBank/DDBJ whole genome shotgun (WGS) entry which is preliminary data.</text>
</comment>